<gene>
    <name evidence="16" type="primary">pta</name>
    <name evidence="16" type="ORF">GCM10007298_02440</name>
</gene>
<dbReference type="Gene3D" id="3.40.1390.20">
    <property type="entry name" value="HprK N-terminal domain-like"/>
    <property type="match status" value="1"/>
</dbReference>
<evidence type="ECO:0000256" key="1">
    <source>
        <dbReference type="ARBA" id="ARBA00000705"/>
    </source>
</evidence>
<evidence type="ECO:0000313" key="16">
    <source>
        <dbReference type="EMBL" id="GGF10006.1"/>
    </source>
</evidence>
<comment type="similarity">
    <text evidence="4 13">In the C-terminal section; belongs to the phosphate acetyltransferase and butyryltransferase family.</text>
</comment>
<evidence type="ECO:0000256" key="8">
    <source>
        <dbReference type="ARBA" id="ARBA00022490"/>
    </source>
</evidence>
<comment type="catalytic activity">
    <reaction evidence="1 13">
        <text>acetyl-CoA + phosphate = acetyl phosphate + CoA</text>
        <dbReference type="Rhea" id="RHEA:19521"/>
        <dbReference type="ChEBI" id="CHEBI:22191"/>
        <dbReference type="ChEBI" id="CHEBI:43474"/>
        <dbReference type="ChEBI" id="CHEBI:57287"/>
        <dbReference type="ChEBI" id="CHEBI:57288"/>
        <dbReference type="EC" id="2.3.1.8"/>
    </reaction>
</comment>
<comment type="subcellular location">
    <subcellularLocation>
        <location evidence="2 13">Cytoplasm</location>
    </subcellularLocation>
</comment>
<keyword evidence="10 13" id="KW-0012">Acyltransferase</keyword>
<name>A0ABQ1U410_9NOCA</name>
<evidence type="ECO:0000256" key="13">
    <source>
        <dbReference type="PIRNR" id="PIRNR006107"/>
    </source>
</evidence>
<dbReference type="Gene3D" id="3.40.50.10750">
    <property type="entry name" value="Isocitrate/Isopropylmalate dehydrogenase-like"/>
    <property type="match status" value="1"/>
</dbReference>
<dbReference type="SUPFAM" id="SSF53659">
    <property type="entry name" value="Isocitrate/Isopropylmalate dehydrogenase-like"/>
    <property type="match status" value="1"/>
</dbReference>
<dbReference type="Gene3D" id="3.40.50.10950">
    <property type="match status" value="1"/>
</dbReference>
<dbReference type="SUPFAM" id="SSF52540">
    <property type="entry name" value="P-loop containing nucleoside triphosphate hydrolases"/>
    <property type="match status" value="1"/>
</dbReference>
<dbReference type="SUPFAM" id="SSF75138">
    <property type="entry name" value="HprK N-terminal domain-like"/>
    <property type="match status" value="1"/>
</dbReference>
<evidence type="ECO:0000256" key="6">
    <source>
        <dbReference type="ARBA" id="ARBA00012707"/>
    </source>
</evidence>
<dbReference type="InterPro" id="IPR027417">
    <property type="entry name" value="P-loop_NTPase"/>
</dbReference>
<dbReference type="InterPro" id="IPR042113">
    <property type="entry name" value="P_AcTrfase_dom1"/>
</dbReference>
<comment type="function">
    <text evidence="12 13">Involved in acetate metabolism.</text>
</comment>
<dbReference type="InterPro" id="IPR004614">
    <property type="entry name" value="P_AcTrfase"/>
</dbReference>
<keyword evidence="9 13" id="KW-0808">Transferase</keyword>
<dbReference type="PANTHER" id="PTHR43356">
    <property type="entry name" value="PHOSPHATE ACETYLTRANSFERASE"/>
    <property type="match status" value="1"/>
</dbReference>
<organism evidence="16 17">
    <name type="scientific">Williamsia phyllosphaerae</name>
    <dbReference type="NCBI Taxonomy" id="885042"/>
    <lineage>
        <taxon>Bacteria</taxon>
        <taxon>Bacillati</taxon>
        <taxon>Actinomycetota</taxon>
        <taxon>Actinomycetes</taxon>
        <taxon>Mycobacteriales</taxon>
        <taxon>Nocardiaceae</taxon>
        <taxon>Williamsia</taxon>
    </lineage>
</organism>
<dbReference type="InterPro" id="IPR042112">
    <property type="entry name" value="P_AcTrfase_dom2"/>
</dbReference>
<feature type="domain" description="Phosphate acetyl/butaryl transferase" evidence="14">
    <location>
        <begin position="370"/>
        <end position="687"/>
    </location>
</feature>
<evidence type="ECO:0000256" key="4">
    <source>
        <dbReference type="ARBA" id="ARBA00008756"/>
    </source>
</evidence>
<reference evidence="17" key="1">
    <citation type="journal article" date="2019" name="Int. J. Syst. Evol. Microbiol.">
        <title>The Global Catalogue of Microorganisms (GCM) 10K type strain sequencing project: providing services to taxonomists for standard genome sequencing and annotation.</title>
        <authorList>
            <consortium name="The Broad Institute Genomics Platform"/>
            <consortium name="The Broad Institute Genome Sequencing Center for Infectious Disease"/>
            <person name="Wu L."/>
            <person name="Ma J."/>
        </authorList>
    </citation>
    <scope>NUCLEOTIDE SEQUENCE [LARGE SCALE GENOMIC DNA]</scope>
    <source>
        <strain evidence="17">CCM 7855</strain>
    </source>
</reference>
<dbReference type="EC" id="2.3.1.8" evidence="6 13"/>
<proteinExistence type="inferred from homology"/>
<dbReference type="NCBIfam" id="TIGR00651">
    <property type="entry name" value="pta"/>
    <property type="match status" value="1"/>
</dbReference>
<evidence type="ECO:0000256" key="3">
    <source>
        <dbReference type="ARBA" id="ARBA00004989"/>
    </source>
</evidence>
<evidence type="ECO:0000256" key="5">
    <source>
        <dbReference type="ARBA" id="ARBA00009786"/>
    </source>
</evidence>
<dbReference type="NCBIfam" id="NF004167">
    <property type="entry name" value="PRK05632.1"/>
    <property type="match status" value="1"/>
</dbReference>
<evidence type="ECO:0000256" key="2">
    <source>
        <dbReference type="ARBA" id="ARBA00004496"/>
    </source>
</evidence>
<dbReference type="Pfam" id="PF13500">
    <property type="entry name" value="AAA_26"/>
    <property type="match status" value="1"/>
</dbReference>
<protein>
    <recommendedName>
        <fullName evidence="7 13">Phosphate acetyltransferase</fullName>
        <ecNumber evidence="6 13">2.3.1.8</ecNumber>
    </recommendedName>
    <alternativeName>
        <fullName evidence="11 13">Phosphotransacetylase</fullName>
    </alternativeName>
</protein>
<dbReference type="Gene3D" id="3.40.50.300">
    <property type="entry name" value="P-loop containing nucleotide triphosphate hydrolases"/>
    <property type="match status" value="1"/>
</dbReference>
<dbReference type="InterPro" id="IPR028979">
    <property type="entry name" value="Ser_kin/Pase_Hpr-like_N_sf"/>
</dbReference>
<dbReference type="Pfam" id="PF01515">
    <property type="entry name" value="PTA_PTB"/>
    <property type="match status" value="1"/>
</dbReference>
<keyword evidence="8 13" id="KW-0963">Cytoplasm</keyword>
<comment type="caution">
    <text evidence="16">The sequence shown here is derived from an EMBL/GenBank/DDBJ whole genome shotgun (WGS) entry which is preliminary data.</text>
</comment>
<dbReference type="InterPro" id="IPR010766">
    <property type="entry name" value="DRTGG"/>
</dbReference>
<evidence type="ECO:0000256" key="11">
    <source>
        <dbReference type="ARBA" id="ARBA00031108"/>
    </source>
</evidence>
<evidence type="ECO:0000256" key="9">
    <source>
        <dbReference type="ARBA" id="ARBA00022679"/>
    </source>
</evidence>
<dbReference type="InterPro" id="IPR002505">
    <property type="entry name" value="PTA_PTB"/>
</dbReference>
<dbReference type="Proteomes" id="UP000632454">
    <property type="component" value="Unassembled WGS sequence"/>
</dbReference>
<dbReference type="InterPro" id="IPR050500">
    <property type="entry name" value="Phos_Acetyltrans/Butyryltrans"/>
</dbReference>
<keyword evidence="17" id="KW-1185">Reference proteome</keyword>
<dbReference type="Pfam" id="PF07085">
    <property type="entry name" value="DRTGG"/>
    <property type="match status" value="1"/>
</dbReference>
<sequence length="695" mass="73736">MGAGSPTSSSIYIASPEGDTGKSTIALGTLHLLAATGGRIGVFRPISRAAAGERDYILDLLIEHDSVDLSYEDCIGVTYEQVHGDPEATLAEIVDRFHTVEEQCDSVLVIGSDFTDVASPSELSFNARIAANLGTPMVLALKAAERTPEEVLALADLCLTEIKGAHAQAVALIANRCDPAQLEAVKDILETTGLPAWSLPEDPVLVSPTMAELMTALDGELFSGDPELLDREAMSVMVGGMTAEHILERLTDGVAVITPADRSDVLLALVTANAAQGFPKLSGIIMNGGIRPHPMIESLVEGLKPALPIISCEQGTYETARAAALARGRVGVESVRKIDAALTLMEEHVDSASLLERLRLSAPTVVTPQMFEYQLIAQAKSDRQRIVLPEGEDDRILRAAGRLLRRGVADLTLLGNVDAIHSRAQELGVDLDAAHVIDPRDSEHLESFATTYTELRKHKGMDLARARQVMGDVSYFGTMMVHEGLVDGMVSGATHTTAHTIRPAFEIIKTLEGVSTVSSVFFMCLADRVLAYGDCAIVPDPTSEQLADIAISSAATAEQFGIEARVALLSYSTGESGSGADVDKVRSATELVRERAPELLVEGPIQYDAAVEPSVAQSKMPDSKVAGQATVLVFPDLNTGNNTYKAVQRSASAVAIGPVLQGLRKPINDLSRGALVSDIVNTVAITAIQAQALQS</sequence>
<comment type="domain">
    <text evidence="13">The N-terminal region seems to be important for proper quaternary structure. The C-terminal region contains the substrate-binding site.</text>
</comment>
<dbReference type="EMBL" id="BMCS01000001">
    <property type="protein sequence ID" value="GGF10006.1"/>
    <property type="molecule type" value="Genomic_DNA"/>
</dbReference>
<dbReference type="InterPro" id="IPR016475">
    <property type="entry name" value="P-Actrans_bac"/>
</dbReference>
<dbReference type="RefSeq" id="WP_188486166.1">
    <property type="nucleotide sequence ID" value="NZ_BMCS01000001.1"/>
</dbReference>
<evidence type="ECO:0000313" key="17">
    <source>
        <dbReference type="Proteomes" id="UP000632454"/>
    </source>
</evidence>
<evidence type="ECO:0000259" key="14">
    <source>
        <dbReference type="Pfam" id="PF01515"/>
    </source>
</evidence>
<comment type="pathway">
    <text evidence="3 13">Metabolic intermediate biosynthesis; acetyl-CoA biosynthesis; acetyl-CoA from acetate: step 2/2.</text>
</comment>
<dbReference type="PANTHER" id="PTHR43356:SF3">
    <property type="entry name" value="PHOSPHATE ACETYLTRANSFERASE"/>
    <property type="match status" value="1"/>
</dbReference>
<evidence type="ECO:0000256" key="7">
    <source>
        <dbReference type="ARBA" id="ARBA00021528"/>
    </source>
</evidence>
<dbReference type="PIRSF" id="PIRSF006107">
    <property type="entry name" value="PhpActrans_proteobac"/>
    <property type="match status" value="1"/>
</dbReference>
<evidence type="ECO:0000256" key="12">
    <source>
        <dbReference type="ARBA" id="ARBA00049955"/>
    </source>
</evidence>
<dbReference type="NCBIfam" id="NF007233">
    <property type="entry name" value="PRK09653.1"/>
    <property type="match status" value="1"/>
</dbReference>
<feature type="domain" description="DRTGG" evidence="15">
    <location>
        <begin position="212"/>
        <end position="323"/>
    </location>
</feature>
<evidence type="ECO:0000256" key="10">
    <source>
        <dbReference type="ARBA" id="ARBA00023315"/>
    </source>
</evidence>
<evidence type="ECO:0000259" key="15">
    <source>
        <dbReference type="Pfam" id="PF07085"/>
    </source>
</evidence>
<comment type="similarity">
    <text evidence="5 13">In the N-terminal section; belongs to the CobB/CobQ family.</text>
</comment>
<accession>A0ABQ1U410</accession>